<dbReference type="SUPFAM" id="SSF53822">
    <property type="entry name" value="Periplasmic binding protein-like I"/>
    <property type="match status" value="1"/>
</dbReference>
<evidence type="ECO:0000256" key="1">
    <source>
        <dbReference type="ARBA" id="ARBA00004196"/>
    </source>
</evidence>
<sequence length="324" mass="32878">MGATRWVAAALAAALVAGCGDDGGGEAEPTTTAAAAATEEAKPVRVAVIMASLGNDFYIAQKAGVEEEAAKLPGAEVEVSAGRAQGSTDDVVGLIENAITKQVDAIAVNGSDTKPLLPALRKVLDADIPLVLFDAPADELTDQLAAYIGTDNQAGGEAGGAWLKEQLPEGGKVGVVLCVAGHPVTTARYEGFKAGAGTGFDFVADADAGCDPEKGRKAMEDMITRHSDLDAVFSTSDSQSVGMIKALEAANQDPLFVSFDAQPAIVKDIQAGTVIDASVAWSAREIGADAVKAAVAAARDEAVEAKTLVPVTVVSADNAADWKG</sequence>
<dbReference type="PANTHER" id="PTHR46847:SF1">
    <property type="entry name" value="D-ALLOSE-BINDING PERIPLASMIC PROTEIN-RELATED"/>
    <property type="match status" value="1"/>
</dbReference>
<dbReference type="Gene3D" id="3.40.50.2300">
    <property type="match status" value="2"/>
</dbReference>
<evidence type="ECO:0000256" key="2">
    <source>
        <dbReference type="ARBA" id="ARBA00007639"/>
    </source>
</evidence>
<reference evidence="5" key="1">
    <citation type="submission" date="2022-10" db="EMBL/GenBank/DDBJ databases">
        <title>The WGS of Solirubrobacter phytolaccae KCTC 29190.</title>
        <authorList>
            <person name="Jiang Z."/>
        </authorList>
    </citation>
    <scope>NUCLEOTIDE SEQUENCE</scope>
    <source>
        <strain evidence="5">KCTC 29190</strain>
    </source>
</reference>
<proteinExistence type="inferred from homology"/>
<gene>
    <name evidence="5" type="ORF">OJ997_28920</name>
</gene>
<evidence type="ECO:0000313" key="6">
    <source>
        <dbReference type="Proteomes" id="UP001147653"/>
    </source>
</evidence>
<dbReference type="PANTHER" id="PTHR46847">
    <property type="entry name" value="D-ALLOSE-BINDING PERIPLASMIC PROTEIN-RELATED"/>
    <property type="match status" value="1"/>
</dbReference>
<keyword evidence="3" id="KW-0732">Signal</keyword>
<evidence type="ECO:0000259" key="4">
    <source>
        <dbReference type="Pfam" id="PF13407"/>
    </source>
</evidence>
<protein>
    <submittedName>
        <fullName evidence="5">Sugar ABC transporter substrate-binding protein</fullName>
    </submittedName>
</protein>
<dbReference type="PROSITE" id="PS51257">
    <property type="entry name" value="PROKAR_LIPOPROTEIN"/>
    <property type="match status" value="1"/>
</dbReference>
<dbReference type="InterPro" id="IPR025997">
    <property type="entry name" value="SBP_2_dom"/>
</dbReference>
<dbReference type="InterPro" id="IPR028082">
    <property type="entry name" value="Peripla_BP_I"/>
</dbReference>
<dbReference type="Pfam" id="PF13407">
    <property type="entry name" value="Peripla_BP_4"/>
    <property type="match status" value="1"/>
</dbReference>
<comment type="similarity">
    <text evidence="2">Belongs to the bacterial solute-binding protein 2 family.</text>
</comment>
<accession>A0A9X3NMW0</accession>
<keyword evidence="6" id="KW-1185">Reference proteome</keyword>
<dbReference type="RefSeq" id="WP_270028814.1">
    <property type="nucleotide sequence ID" value="NZ_JAPDDP010000074.1"/>
</dbReference>
<organism evidence="5 6">
    <name type="scientific">Solirubrobacter phytolaccae</name>
    <dbReference type="NCBI Taxonomy" id="1404360"/>
    <lineage>
        <taxon>Bacteria</taxon>
        <taxon>Bacillati</taxon>
        <taxon>Actinomycetota</taxon>
        <taxon>Thermoleophilia</taxon>
        <taxon>Solirubrobacterales</taxon>
        <taxon>Solirubrobacteraceae</taxon>
        <taxon>Solirubrobacter</taxon>
    </lineage>
</organism>
<dbReference type="GO" id="GO:0030313">
    <property type="term" value="C:cell envelope"/>
    <property type="evidence" value="ECO:0007669"/>
    <property type="project" value="UniProtKB-SubCell"/>
</dbReference>
<dbReference type="CDD" id="cd01536">
    <property type="entry name" value="PBP1_ABC_sugar_binding-like"/>
    <property type="match status" value="1"/>
</dbReference>
<evidence type="ECO:0000313" key="5">
    <source>
        <dbReference type="EMBL" id="MDA0184362.1"/>
    </source>
</evidence>
<comment type="subcellular location">
    <subcellularLocation>
        <location evidence="1">Cell envelope</location>
    </subcellularLocation>
</comment>
<comment type="caution">
    <text evidence="5">The sequence shown here is derived from an EMBL/GenBank/DDBJ whole genome shotgun (WGS) entry which is preliminary data.</text>
</comment>
<dbReference type="EMBL" id="JAPDDP010000074">
    <property type="protein sequence ID" value="MDA0184362.1"/>
    <property type="molecule type" value="Genomic_DNA"/>
</dbReference>
<evidence type="ECO:0000256" key="3">
    <source>
        <dbReference type="ARBA" id="ARBA00022729"/>
    </source>
</evidence>
<dbReference type="AlphaFoldDB" id="A0A9X3NMW0"/>
<feature type="domain" description="Periplasmic binding protein" evidence="4">
    <location>
        <begin position="46"/>
        <end position="300"/>
    </location>
</feature>
<dbReference type="GO" id="GO:0030246">
    <property type="term" value="F:carbohydrate binding"/>
    <property type="evidence" value="ECO:0007669"/>
    <property type="project" value="UniProtKB-ARBA"/>
</dbReference>
<name>A0A9X3NMW0_9ACTN</name>
<dbReference type="Proteomes" id="UP001147653">
    <property type="component" value="Unassembled WGS sequence"/>
</dbReference>